<dbReference type="InterPro" id="IPR029026">
    <property type="entry name" value="tRNA_m1G_MTases_N"/>
</dbReference>
<name>A0A0F7UP97_NEOCL</name>
<feature type="domain" description="tRNA/rRNA methyltransferase SpoU type" evidence="4">
    <location>
        <begin position="734"/>
        <end position="874"/>
    </location>
</feature>
<keyword evidence="2" id="KW-0808">Transferase</keyword>
<dbReference type="Gene3D" id="3.40.1280.10">
    <property type="match status" value="1"/>
</dbReference>
<dbReference type="InterPro" id="IPR001537">
    <property type="entry name" value="SpoU_MeTrfase"/>
</dbReference>
<dbReference type="GO" id="GO:0003723">
    <property type="term" value="F:RNA binding"/>
    <property type="evidence" value="ECO:0007669"/>
    <property type="project" value="InterPro"/>
</dbReference>
<feature type="region of interest" description="Disordered" evidence="3">
    <location>
        <begin position="43"/>
        <end position="89"/>
    </location>
</feature>
<feature type="region of interest" description="Disordered" evidence="3">
    <location>
        <begin position="419"/>
        <end position="478"/>
    </location>
</feature>
<feature type="compositionally biased region" description="Low complexity" evidence="3">
    <location>
        <begin position="322"/>
        <end position="331"/>
    </location>
</feature>
<dbReference type="Pfam" id="PF00588">
    <property type="entry name" value="SpoU_methylase"/>
    <property type="match status" value="1"/>
</dbReference>
<feature type="compositionally biased region" description="Basic and acidic residues" evidence="3">
    <location>
        <begin position="455"/>
        <end position="478"/>
    </location>
</feature>
<gene>
    <name evidence="5" type="ORF">BN1204_059850</name>
</gene>
<evidence type="ECO:0000256" key="1">
    <source>
        <dbReference type="ARBA" id="ARBA00022603"/>
    </source>
</evidence>
<evidence type="ECO:0000256" key="2">
    <source>
        <dbReference type="ARBA" id="ARBA00022679"/>
    </source>
</evidence>
<proteinExistence type="predicted"/>
<dbReference type="CDD" id="cd18095">
    <property type="entry name" value="SpoU-like_rRNA-MTase"/>
    <property type="match status" value="1"/>
</dbReference>
<feature type="region of interest" description="Disordered" evidence="3">
    <location>
        <begin position="127"/>
        <end position="151"/>
    </location>
</feature>
<feature type="compositionally biased region" description="Acidic residues" evidence="3">
    <location>
        <begin position="436"/>
        <end position="450"/>
    </location>
</feature>
<feature type="region of interest" description="Disordered" evidence="3">
    <location>
        <begin position="307"/>
        <end position="393"/>
    </location>
</feature>
<dbReference type="GO" id="GO:0032259">
    <property type="term" value="P:methylation"/>
    <property type="evidence" value="ECO:0007669"/>
    <property type="project" value="UniProtKB-KW"/>
</dbReference>
<dbReference type="InterPro" id="IPR051259">
    <property type="entry name" value="rRNA_Methyltransferase"/>
</dbReference>
<evidence type="ECO:0000313" key="5">
    <source>
        <dbReference type="EMBL" id="CEL70300.1"/>
    </source>
</evidence>
<dbReference type="InterPro" id="IPR029028">
    <property type="entry name" value="Alpha/beta_knot_MTases"/>
</dbReference>
<dbReference type="GO" id="GO:0006396">
    <property type="term" value="P:RNA processing"/>
    <property type="evidence" value="ECO:0007669"/>
    <property type="project" value="InterPro"/>
</dbReference>
<sequence length="918" mass="98307">MGLSRASGLPNVLDAPSLRRFSAAPSPLWRRLYALQAVSARCRRGRAPRGERAKPALHSSHPLSRVPPPSFSPADSNEPRLVPSASSQVSCSPFSSLVPSSLISSSSSSPLVPGLLCSSCLPSRSSLSSSKSRSAPSSSRSFASSLTSSRPRGCDALASASLSVDSQSGPAPGTARGFCGLVLHHKRPVDGPAVPRLSLPRVASFSSSSSGRTLRCLRWRSLLSSPPRGVAVCSPCASLSAPRRKSSLSACRQKTPAETPTQSAAARPLPLWLQNLAPTQFCLEAEQGFSAAPSECPAARTSLGEAEAAGCETADGQRRRQPSSPAVSSESRASRTPKGIGRSSVSQHFDLCGVERDAKGGARTKETGRDGEQRTFSVPHWPSDACESGLDAARPDGLSGRGGATMGLGCGTDCAGSWGGDSEGKESGDAASAREEGEEGEELREGEEGSAETATRSETRDQLSRRAMKRQAESQETGEVKRLTFITSQKNELIKHIVRLKRRSDLRQRYESVVVMGLPLVRFMCSPEYRRFASRQGGEMFLSAAESKKEDDWGAAPESQPAEGADARTHEFGNANSSRVRQCPEAKEEKEGDFSRVATHEGGEPQLKFELLLTDNPGLAGVPSAFNVHARETRCTYSEVMEFLMARRPLEFLPKKEKHSKRKDDRRFAGKGKDSTLLAPGDFHGFASSSKIEKGAADTGLPHLGMSVKTGSKRVVGILKRPRESFDFGSARCILALCGVRYVWNVGILVRTAASLGFDGVYYVDGTADPFSWKVMEVSRGLHYNLPHFHGSAENLLRMCEESDLLPIAADISGERPEAFHGAVMSHRGICCILGNESRGLSEVILQHCRRVALPMSSLLDSLNVGIAGGIVMYEMKKILAMRTMKRDTTTTSNGSGCLSNDSGNEELARPQLVAVGS</sequence>
<feature type="compositionally biased region" description="Basic and acidic residues" evidence="3">
    <location>
        <begin position="422"/>
        <end position="435"/>
    </location>
</feature>
<dbReference type="SUPFAM" id="SSF75217">
    <property type="entry name" value="alpha/beta knot"/>
    <property type="match status" value="1"/>
</dbReference>
<evidence type="ECO:0000256" key="3">
    <source>
        <dbReference type="SAM" id="MobiDB-lite"/>
    </source>
</evidence>
<reference evidence="5" key="1">
    <citation type="journal article" date="2015" name="PLoS ONE">
        <title>Comprehensive Evaluation of Toxoplasma gondii VEG and Neospora caninum LIV Genomes with Tachyzoite Stage Transcriptome and Proteome Defines Novel Transcript Features.</title>
        <authorList>
            <person name="Ramaprasad A."/>
            <person name="Mourier T."/>
            <person name="Naeem R."/>
            <person name="Malas T.B."/>
            <person name="Moussa E."/>
            <person name="Panigrahi A."/>
            <person name="Vermont S.J."/>
            <person name="Otto T.D."/>
            <person name="Wastling J."/>
            <person name="Pain A."/>
        </authorList>
    </citation>
    <scope>NUCLEOTIDE SEQUENCE</scope>
    <source>
        <strain evidence="5">Liverpool</strain>
    </source>
</reference>
<dbReference type="EMBL" id="LN714486">
    <property type="protein sequence ID" value="CEL70300.1"/>
    <property type="molecule type" value="Genomic_DNA"/>
</dbReference>
<protein>
    <submittedName>
        <fullName evidence="5">rRNA methylase, related</fullName>
    </submittedName>
</protein>
<keyword evidence="1 5" id="KW-0489">Methyltransferase</keyword>
<feature type="compositionally biased region" description="Basic and acidic residues" evidence="3">
    <location>
        <begin position="353"/>
        <end position="373"/>
    </location>
</feature>
<accession>A0A0F7UP97</accession>
<evidence type="ECO:0000259" key="4">
    <source>
        <dbReference type="Pfam" id="PF00588"/>
    </source>
</evidence>
<dbReference type="PANTHER" id="PTHR43191:SF2">
    <property type="entry name" value="RRNA METHYLTRANSFERASE 3, MITOCHONDRIAL"/>
    <property type="match status" value="1"/>
</dbReference>
<organism evidence="5">
    <name type="scientific">Neospora caninum (strain Liverpool)</name>
    <dbReference type="NCBI Taxonomy" id="572307"/>
    <lineage>
        <taxon>Eukaryota</taxon>
        <taxon>Sar</taxon>
        <taxon>Alveolata</taxon>
        <taxon>Apicomplexa</taxon>
        <taxon>Conoidasida</taxon>
        <taxon>Coccidia</taxon>
        <taxon>Eucoccidiorida</taxon>
        <taxon>Eimeriorina</taxon>
        <taxon>Sarcocystidae</taxon>
        <taxon>Neospora</taxon>
    </lineage>
</organism>
<feature type="compositionally biased region" description="Basic and acidic residues" evidence="3">
    <location>
        <begin position="582"/>
        <end position="599"/>
    </location>
</feature>
<dbReference type="PANTHER" id="PTHR43191">
    <property type="entry name" value="RRNA METHYLTRANSFERASE 3"/>
    <property type="match status" value="1"/>
</dbReference>
<dbReference type="GO" id="GO:0008173">
    <property type="term" value="F:RNA methyltransferase activity"/>
    <property type="evidence" value="ECO:0007669"/>
    <property type="project" value="InterPro"/>
</dbReference>
<feature type="region of interest" description="Disordered" evidence="3">
    <location>
        <begin position="548"/>
        <end position="599"/>
    </location>
</feature>
<dbReference type="AlphaFoldDB" id="A0A0F7UP97"/>